<dbReference type="AlphaFoldDB" id="A0A1E4TAX4"/>
<evidence type="ECO:0000256" key="16">
    <source>
        <dbReference type="PIRSR" id="PIRSR036497-2"/>
    </source>
</evidence>
<dbReference type="PIRSF" id="PIRSF036497">
    <property type="entry name" value="HDH_short"/>
    <property type="match status" value="1"/>
</dbReference>
<dbReference type="Proteomes" id="UP000095023">
    <property type="component" value="Unassembled WGS sequence"/>
</dbReference>
<evidence type="ECO:0000256" key="1">
    <source>
        <dbReference type="ARBA" id="ARBA00001920"/>
    </source>
</evidence>
<dbReference type="InterPro" id="IPR001342">
    <property type="entry name" value="HDH_cat"/>
</dbReference>
<evidence type="ECO:0000256" key="8">
    <source>
        <dbReference type="ARBA" id="ARBA00022697"/>
    </source>
</evidence>
<feature type="binding site" evidence="16">
    <location>
        <position position="91"/>
    </location>
    <ligand>
        <name>NADPH</name>
        <dbReference type="ChEBI" id="CHEBI:57783"/>
    </ligand>
</feature>
<name>A0A1E4TAX4_9ASCO</name>
<feature type="domain" description="Aspartate/homoserine dehydrogenase NAD-binding" evidence="20">
    <location>
        <begin position="10"/>
        <end position="142"/>
    </location>
</feature>
<dbReference type="InterPro" id="IPR022697">
    <property type="entry name" value="HDH_short"/>
</dbReference>
<evidence type="ECO:0000256" key="2">
    <source>
        <dbReference type="ARBA" id="ARBA00005056"/>
    </source>
</evidence>
<dbReference type="GO" id="GO:0009090">
    <property type="term" value="P:homoserine biosynthetic process"/>
    <property type="evidence" value="ECO:0007669"/>
    <property type="project" value="EnsemblFungi"/>
</dbReference>
<dbReference type="FunFam" id="3.30.360.10:FF:000006">
    <property type="entry name" value="Bifunctional aspartokinase/homoserine dehydrogenase"/>
    <property type="match status" value="1"/>
</dbReference>
<dbReference type="EMBL" id="KV453843">
    <property type="protein sequence ID" value="ODV88912.1"/>
    <property type="molecule type" value="Genomic_DNA"/>
</dbReference>
<dbReference type="Gene3D" id="3.30.360.10">
    <property type="entry name" value="Dihydrodipicolinate Reductase, domain 2"/>
    <property type="match status" value="1"/>
</dbReference>
<dbReference type="GO" id="GO:0050661">
    <property type="term" value="F:NADP binding"/>
    <property type="evidence" value="ECO:0007669"/>
    <property type="project" value="InterPro"/>
</dbReference>
<protein>
    <recommendedName>
        <fullName evidence="6 14">Homoserine dehydrogenase</fullName>
        <shortName evidence="14">HDH</shortName>
        <ecNumber evidence="5 14">1.1.1.3</ecNumber>
    </recommendedName>
</protein>
<dbReference type="PANTHER" id="PTHR43070">
    <property type="match status" value="1"/>
</dbReference>
<evidence type="ECO:0000256" key="14">
    <source>
        <dbReference type="PIRNR" id="PIRNR036497"/>
    </source>
</evidence>
<evidence type="ECO:0000313" key="22">
    <source>
        <dbReference type="Proteomes" id="UP000095023"/>
    </source>
</evidence>
<dbReference type="GO" id="GO:0070403">
    <property type="term" value="F:NAD+ binding"/>
    <property type="evidence" value="ECO:0007669"/>
    <property type="project" value="EnsemblFungi"/>
</dbReference>
<evidence type="ECO:0000259" key="19">
    <source>
        <dbReference type="Pfam" id="PF00742"/>
    </source>
</evidence>
<keyword evidence="8 14" id="KW-0791">Threonine biosynthesis</keyword>
<feature type="binding site" evidence="16">
    <location>
        <begin position="10"/>
        <end position="15"/>
    </location>
    <ligand>
        <name>NADP(+)</name>
        <dbReference type="ChEBI" id="CHEBI:58349"/>
    </ligand>
</feature>
<evidence type="ECO:0000256" key="15">
    <source>
        <dbReference type="PIRSR" id="PIRSR036497-1"/>
    </source>
</evidence>
<gene>
    <name evidence="21" type="ORF">CANCADRAFT_131167</name>
</gene>
<dbReference type="GO" id="GO:0004412">
    <property type="term" value="F:homoserine dehydrogenase activity"/>
    <property type="evidence" value="ECO:0007669"/>
    <property type="project" value="UniProtKB-EC"/>
</dbReference>
<evidence type="ECO:0000256" key="9">
    <source>
        <dbReference type="ARBA" id="ARBA00022857"/>
    </source>
</evidence>
<evidence type="ECO:0000256" key="11">
    <source>
        <dbReference type="ARBA" id="ARBA00023167"/>
    </source>
</evidence>
<feature type="binding site" evidence="16">
    <location>
        <position position="205"/>
    </location>
    <ligand>
        <name>L-homoserine</name>
        <dbReference type="ChEBI" id="CHEBI:57476"/>
    </ligand>
</feature>
<organism evidence="21 22">
    <name type="scientific">Tortispora caseinolytica NRRL Y-17796</name>
    <dbReference type="NCBI Taxonomy" id="767744"/>
    <lineage>
        <taxon>Eukaryota</taxon>
        <taxon>Fungi</taxon>
        <taxon>Dikarya</taxon>
        <taxon>Ascomycota</taxon>
        <taxon>Saccharomycotina</taxon>
        <taxon>Trigonopsidomycetes</taxon>
        <taxon>Trigonopsidales</taxon>
        <taxon>Trigonopsidaceae</taxon>
        <taxon>Tortispora</taxon>
    </lineage>
</organism>
<evidence type="ECO:0000256" key="3">
    <source>
        <dbReference type="ARBA" id="ARBA00005062"/>
    </source>
</evidence>
<dbReference type="UniPathway" id="UPA00050">
    <property type="reaction ID" value="UER00063"/>
</dbReference>
<dbReference type="SUPFAM" id="SSF55347">
    <property type="entry name" value="Glyceraldehyde-3-phosphate dehydrogenase-like, C-terminal domain"/>
    <property type="match status" value="1"/>
</dbReference>
<comment type="pathway">
    <text evidence="2 17">Amino-acid biosynthesis; L-threonine biosynthesis; L-threonine from L-aspartate: step 3/5.</text>
</comment>
<dbReference type="Gene3D" id="3.40.50.720">
    <property type="entry name" value="NAD(P)-binding Rossmann-like Domain"/>
    <property type="match status" value="1"/>
</dbReference>
<dbReference type="GO" id="GO:0009088">
    <property type="term" value="P:threonine biosynthetic process"/>
    <property type="evidence" value="ECO:0007669"/>
    <property type="project" value="UniProtKB-UniPathway"/>
</dbReference>
<dbReference type="InterPro" id="IPR011147">
    <property type="entry name" value="Bifunc_Aspkin/hSer_DH"/>
</dbReference>
<keyword evidence="11 14" id="KW-0486">Methionine biosynthesis</keyword>
<dbReference type="Pfam" id="PF00742">
    <property type="entry name" value="Homoserine_dh"/>
    <property type="match status" value="1"/>
</dbReference>
<accession>A0A1E4TAX4</accession>
<dbReference type="Pfam" id="PF03447">
    <property type="entry name" value="NAD_binding_3"/>
    <property type="match status" value="1"/>
</dbReference>
<comment type="function">
    <text evidence="13">Catalyzes the conversion of L-aspartate-beta-semialdehyde (L-Asa) to L-homoserine (L-Hse), the third step in the biosynthesis of amino acids that derive from aspartate (the aspartate family of amino acids), including methioinine and threonine, the latter of which is a precursor to isoleucine; production of homoserine leads to a branch-point in the pathway as it can either be O-phosphorylated for processing to threonine, or O-acylated for processing to methionine.</text>
</comment>
<feature type="domain" description="Homoserine dehydrogenase catalytic" evidence="19">
    <location>
        <begin position="150"/>
        <end position="360"/>
    </location>
</feature>
<dbReference type="GO" id="GO:0009086">
    <property type="term" value="P:methionine biosynthetic process"/>
    <property type="evidence" value="ECO:0007669"/>
    <property type="project" value="UniProtKB-KW"/>
</dbReference>
<dbReference type="PANTHER" id="PTHR43070:SF5">
    <property type="entry name" value="HOMOSERINE DEHYDROGENASE"/>
    <property type="match status" value="1"/>
</dbReference>
<keyword evidence="7 14" id="KW-0028">Amino-acid biosynthesis</keyword>
<dbReference type="InterPro" id="IPR005106">
    <property type="entry name" value="Asp/hSer_DH_NAD-bd"/>
</dbReference>
<proteinExistence type="inferred from homology"/>
<evidence type="ECO:0000256" key="10">
    <source>
        <dbReference type="ARBA" id="ARBA00023002"/>
    </source>
</evidence>
<keyword evidence="22" id="KW-1185">Reference proteome</keyword>
<reference evidence="22" key="1">
    <citation type="submission" date="2016-02" db="EMBL/GenBank/DDBJ databases">
        <title>Comparative genomics of biotechnologically important yeasts.</title>
        <authorList>
            <consortium name="DOE Joint Genome Institute"/>
            <person name="Riley R."/>
            <person name="Haridas S."/>
            <person name="Wolfe K.H."/>
            <person name="Lopes M.R."/>
            <person name="Hittinger C.T."/>
            <person name="Goker M."/>
            <person name="Salamov A."/>
            <person name="Wisecaver J."/>
            <person name="Long T.M."/>
            <person name="Aerts A.L."/>
            <person name="Barry K."/>
            <person name="Choi C."/>
            <person name="Clum A."/>
            <person name="Coughlan A.Y."/>
            <person name="Deshpande S."/>
            <person name="Douglass A.P."/>
            <person name="Hanson S.J."/>
            <person name="Klenk H.-P."/>
            <person name="Labutti K."/>
            <person name="Lapidus A."/>
            <person name="Lindquist E."/>
            <person name="Lipzen A."/>
            <person name="Meier-Kolthoff J.P."/>
            <person name="Ohm R.A."/>
            <person name="Otillar R.P."/>
            <person name="Pangilinan J."/>
            <person name="Peng Y."/>
            <person name="Rokas A."/>
            <person name="Rosa C.A."/>
            <person name="Scheuner C."/>
            <person name="Sibirny A.A."/>
            <person name="Slot J.C."/>
            <person name="Stielow J.B."/>
            <person name="Sun H."/>
            <person name="Kurtzman C.P."/>
            <person name="Blackwell M."/>
            <person name="Jeffries T.W."/>
            <person name="Grigoriev I.V."/>
        </authorList>
    </citation>
    <scope>NUCLEOTIDE SEQUENCE [LARGE SCALE GENOMIC DNA]</scope>
    <source>
        <strain evidence="22">NRRL Y-17796</strain>
    </source>
</reference>
<comment type="cofactor">
    <cofactor evidence="1">
        <name>a metal cation</name>
        <dbReference type="ChEBI" id="CHEBI:25213"/>
    </cofactor>
</comment>
<evidence type="ECO:0000256" key="6">
    <source>
        <dbReference type="ARBA" id="ARBA00013376"/>
    </source>
</evidence>
<evidence type="ECO:0000256" key="12">
    <source>
        <dbReference type="ARBA" id="ARBA00048841"/>
    </source>
</evidence>
<evidence type="ECO:0000256" key="17">
    <source>
        <dbReference type="RuleBase" id="RU000579"/>
    </source>
</evidence>
<evidence type="ECO:0000256" key="5">
    <source>
        <dbReference type="ARBA" id="ARBA00013213"/>
    </source>
</evidence>
<dbReference type="UniPathway" id="UPA00051">
    <property type="reaction ID" value="UER00465"/>
</dbReference>
<dbReference type="SUPFAM" id="SSF51735">
    <property type="entry name" value="NAD(P)-binding Rossmann-fold domains"/>
    <property type="match status" value="1"/>
</dbReference>
<evidence type="ECO:0000256" key="7">
    <source>
        <dbReference type="ARBA" id="ARBA00022605"/>
    </source>
</evidence>
<comment type="pathway">
    <text evidence="3 17">Amino-acid biosynthesis; L-methionine biosynthesis via de novo pathway; L-homoserine from L-aspartate: step 3/3.</text>
</comment>
<evidence type="ECO:0000259" key="20">
    <source>
        <dbReference type="Pfam" id="PF03447"/>
    </source>
</evidence>
<evidence type="ECO:0000256" key="18">
    <source>
        <dbReference type="RuleBase" id="RU004171"/>
    </source>
</evidence>
<dbReference type="InterPro" id="IPR019811">
    <property type="entry name" value="HDH_CS"/>
</dbReference>
<dbReference type="InterPro" id="IPR036291">
    <property type="entry name" value="NAD(P)-bd_dom_sf"/>
</dbReference>
<keyword evidence="9 14" id="KW-0521">NADP</keyword>
<comment type="catalytic activity">
    <reaction evidence="12">
        <text>L-homoserine + NADP(+) = L-aspartate 4-semialdehyde + NADPH + H(+)</text>
        <dbReference type="Rhea" id="RHEA:15761"/>
        <dbReference type="ChEBI" id="CHEBI:15378"/>
        <dbReference type="ChEBI" id="CHEBI:57476"/>
        <dbReference type="ChEBI" id="CHEBI:57783"/>
        <dbReference type="ChEBI" id="CHEBI:58349"/>
        <dbReference type="ChEBI" id="CHEBI:537519"/>
        <dbReference type="EC" id="1.1.1.3"/>
    </reaction>
    <physiologicalReaction direction="right-to-left" evidence="12">
        <dbReference type="Rhea" id="RHEA:15763"/>
    </physiologicalReaction>
</comment>
<keyword evidence="10 14" id="KW-0560">Oxidoreductase</keyword>
<dbReference type="OrthoDB" id="67851at2759"/>
<sequence>MTSVNLAIVGVGLVGKAFVRQLQALNTDITFNVIFLARSSGAIYNKDFSPLPIDKLLELADNLPASDLAKNPSSLASLLSAVAPAILVDNTSDEVLAKAYPEFLAKGISIATPNKKGFSSDYSLWTDIFANATKGKSLVYHEATVGAGLPVISTVKDLIITGDKIRKIEGIFSGTLSYIFNEFGSDSSAKFSSIVTIAKEKGFTEPDPRDDLNGMDVARKLTILGRLAGLKIDSPSAFPIKSLIPAPLEIEGITADDFMTRLPDYDSDMDALRADAAKDGKVLRYVGKVEIDSSSETTDISKAVSVGIEVYPASHPFAALQGADNVVAIYTERYGNLPLIVQGAGAGADVTAMGVLADAIKVAQRIAK</sequence>
<evidence type="ECO:0000313" key="21">
    <source>
        <dbReference type="EMBL" id="ODV88912.1"/>
    </source>
</evidence>
<evidence type="ECO:0000256" key="4">
    <source>
        <dbReference type="ARBA" id="ARBA00006753"/>
    </source>
</evidence>
<dbReference type="PROSITE" id="PS01042">
    <property type="entry name" value="HOMOSER_DHGENASE"/>
    <property type="match status" value="1"/>
</dbReference>
<evidence type="ECO:0000256" key="13">
    <source>
        <dbReference type="ARBA" id="ARBA00059589"/>
    </source>
</evidence>
<dbReference type="EC" id="1.1.1.3" evidence="5 14"/>
<feature type="binding site" evidence="16">
    <location>
        <position position="115"/>
    </location>
    <ligand>
        <name>NADPH</name>
        <dbReference type="ChEBI" id="CHEBI:57783"/>
    </ligand>
</feature>
<comment type="similarity">
    <text evidence="4 14 18">Belongs to the homoserine dehydrogenase family.</text>
</comment>
<feature type="active site" description="Proton donor" evidence="15">
    <location>
        <position position="220"/>
    </location>
</feature>